<keyword evidence="3" id="KW-1185">Reference proteome</keyword>
<proteinExistence type="predicted"/>
<evidence type="ECO:0000256" key="1">
    <source>
        <dbReference type="SAM" id="MobiDB-lite"/>
    </source>
</evidence>
<feature type="compositionally biased region" description="Polar residues" evidence="1">
    <location>
        <begin position="123"/>
        <end position="139"/>
    </location>
</feature>
<feature type="region of interest" description="Disordered" evidence="1">
    <location>
        <begin position="123"/>
        <end position="211"/>
    </location>
</feature>
<dbReference type="RefSeq" id="XP_022491361.1">
    <property type="nucleotide sequence ID" value="XM_022627998.1"/>
</dbReference>
<dbReference type="GeneID" id="34572732"/>
<reference evidence="2 3" key="1">
    <citation type="journal article" date="2016" name="Sci. Rep.">
        <title>Penicillium arizonense, a new, genome sequenced fungal species, reveals a high chemical diversity in secreted metabolites.</title>
        <authorList>
            <person name="Grijseels S."/>
            <person name="Nielsen J.C."/>
            <person name="Randelovic M."/>
            <person name="Nielsen J."/>
            <person name="Nielsen K.F."/>
            <person name="Workman M."/>
            <person name="Frisvad J.C."/>
        </authorList>
    </citation>
    <scope>NUCLEOTIDE SEQUENCE [LARGE SCALE GENOMIC DNA]</scope>
    <source>
        <strain evidence="2 3">CBS 141311</strain>
    </source>
</reference>
<dbReference type="Proteomes" id="UP000177622">
    <property type="component" value="Unassembled WGS sequence"/>
</dbReference>
<comment type="caution">
    <text evidence="2">The sequence shown here is derived from an EMBL/GenBank/DDBJ whole genome shotgun (WGS) entry which is preliminary data.</text>
</comment>
<name>A0A1F5LRU1_PENAI</name>
<sequence>MVNQEEGDDTNNDISDHFNYLPMSLLDMPTDLNLGLDSSSLQADTQPTLTARYGPRGESLHANQQSYPQAPSHLRTGEQAVQTSWNGVPSQHTSNDMCDFSLSTTVHSSFPSTYSRHRVSLGRNMSPQNAHHTHQQSQDDMMPEFDEAGGNPKGSDGKDSGTDSGYGNELSPSDLLQSPYDDDAQNPGPQLRGNQQEEDEPSDPASETHQSNMTSWIRMLSDTNVQLHQHMQSIPVVETGQRSRSSSGSSLSSMEGETRLPVDCTIKLSGQYTALLTSICAGFESCRASNDAQTLAQFTLDQPSQLLILSSYLCLLESYDKILQHIKAWLEVRLKMGVRGSVTTLNDEESNFCFPTQLPSLAVGSFELPKTSSIQTVVLACILETNVMHMHSLIREIMRPTSSIVTGLASKSVASGPPPTEKRSMNGVADARGGLSSVAKVTLQAIEANEDSTLQLVHIVSKLALGRVML</sequence>
<feature type="region of interest" description="Disordered" evidence="1">
    <location>
        <begin position="234"/>
        <end position="256"/>
    </location>
</feature>
<accession>A0A1F5LRU1</accession>
<evidence type="ECO:0000313" key="3">
    <source>
        <dbReference type="Proteomes" id="UP000177622"/>
    </source>
</evidence>
<feature type="compositionally biased region" description="Polar residues" evidence="1">
    <location>
        <begin position="79"/>
        <end position="92"/>
    </location>
</feature>
<dbReference type="AlphaFoldDB" id="A0A1F5LRU1"/>
<evidence type="ECO:0000313" key="2">
    <source>
        <dbReference type="EMBL" id="OGE55932.1"/>
    </source>
</evidence>
<feature type="compositionally biased region" description="Low complexity" evidence="1">
    <location>
        <begin position="242"/>
        <end position="253"/>
    </location>
</feature>
<gene>
    <name evidence="2" type="ORF">PENARI_c003G00037</name>
</gene>
<protein>
    <recommendedName>
        <fullName evidence="4">Aflatoxin regulatory protein domain-containing protein</fullName>
    </recommendedName>
</protein>
<evidence type="ECO:0008006" key="4">
    <source>
        <dbReference type="Google" id="ProtNLM"/>
    </source>
</evidence>
<dbReference type="OrthoDB" id="4330117at2759"/>
<organism evidence="2 3">
    <name type="scientific">Penicillium arizonense</name>
    <dbReference type="NCBI Taxonomy" id="1835702"/>
    <lineage>
        <taxon>Eukaryota</taxon>
        <taxon>Fungi</taxon>
        <taxon>Dikarya</taxon>
        <taxon>Ascomycota</taxon>
        <taxon>Pezizomycotina</taxon>
        <taxon>Eurotiomycetes</taxon>
        <taxon>Eurotiomycetidae</taxon>
        <taxon>Eurotiales</taxon>
        <taxon>Aspergillaceae</taxon>
        <taxon>Penicillium</taxon>
    </lineage>
</organism>
<dbReference type="EMBL" id="LXJU01000003">
    <property type="protein sequence ID" value="OGE55932.1"/>
    <property type="molecule type" value="Genomic_DNA"/>
</dbReference>
<feature type="region of interest" description="Disordered" evidence="1">
    <location>
        <begin position="49"/>
        <end position="92"/>
    </location>
</feature>